<feature type="compositionally biased region" description="Polar residues" evidence="1">
    <location>
        <begin position="52"/>
        <end position="61"/>
    </location>
</feature>
<comment type="caution">
    <text evidence="2">The sequence shown here is derived from an EMBL/GenBank/DDBJ whole genome shotgun (WGS) entry which is preliminary data.</text>
</comment>
<dbReference type="OrthoDB" id="10601097at2759"/>
<feature type="compositionally biased region" description="Polar residues" evidence="1">
    <location>
        <begin position="673"/>
        <end position="682"/>
    </location>
</feature>
<sequence>MTKAHEGEEELLFHLLQLSASDLEPFPSLHLHQNRQQKRRSPNPHSAPIEGASSSFKNNPHSFAYEVAATKTLKREKSKPASPTWPPSPHSLSRFKDASSSSAQKSSIARGRAKSLSSEYDGGRAGNTVGHTTVRETLSARSMSDLLDLLSAVLSKAPEPLIPDHLLDSFSRLTVEQSFKVIAELLPPWNRAVLIMILDTTTSLQVHNAEDPFDACSMNSSHQPPVVGDVRENCHWHSDWTVSTAMLLSDWRHLLVERLATRIFGSLFTPVDGVQDSFMSDYYMPDSHYQRSADLISDHLAPDLRNEMEAHAVLVFQNLLRLYGQEQAHQSAFAVVSGEDTSSPSYLNVRERGSSASSRICCVPQHASSLSLPPWRTSACGSRGGGIRDSTRTGVYSPSVTTKMMHRKCHVQDGRVSPTRGFDDKNMTTAIEVPSIADMVSATTTTKGGSDPSASGCLQSNTPSSDEPHVSDTTEEHLALACKPHMISALMSQPTTIPQSTIEQPLLQMVRNSFDHGHSTSNLSAVPRRGMPRPDSVYSQRSTEFQEYQRAMVTSFPPRERYNYKMSYWQHRCRERARQRHGSISSIERLERPRSTIRTNPALSAKLADTATAITRLAKESNNAAAATDTTAGDGLHSNVGFDTTILPEAHSSGEPGMAPQKILSTPKLLDSSIPSPTSVQAEPTIPAPPPTQALSPQSPGSPTFGAFPLGSWTFQAVYEPDRYRRQILPTRPILNGISPPYPPPAANAIVASAGDNAEVTTHAKDTKKRPSPSTLETNQFPDLTKSTATTAMSPTTVTSFFTRAMTPPETNTPPVTPTPTQSPGASTIASANSVATGVLVSSAAVPHPLPCIGQSLHSKTILGLRPPQQEEAIATPVLKKGWRLWDRRLLVLKRRPFFIINSSNNDNNSIPISSACSSPGLNSNTPVTTSAAVSGFADAARSTRPATQSEKIAAATATATTTSKKATRREICDTTHVSKTLVNQAMIMTSPISVVTPMISLTNPSDSKRSITGGSHRGGGHGYSRSQDFNDGSILFPRSSNSSNHSNNANGGSGGSYNSLHSMRGNHLFNSGPDNNILNSMTTATATSTSVSDVQTSISTDFGCPIASMSFPRNYQSMFPLDSSVLLWSAPTPLQPASAPSSTSVSGSPLPQHCSAGNNSVNTGNNNNSGRDQCHSTDLSSFTAPSISAYHIMPSSPCSITTATSSVRKKKGIHEKLFGKKSNTGNSSGNNYNGAKTGTDAGAPESPNFPITSSSSLMSKMLSSPSLRDASFQGRQRPTFQSVQLLGGSTMCNSDALGAGTRTRTSTDCTHQFHHHLHGPQQYPYLQHSQHAYADDSPWLSCNTPCKANVTQEQAAGDYFIHDLNNDYDDSAEKKKKEKDSNEYIWRVMGQWQAWKEAHRECAAKY</sequence>
<keyword evidence="3" id="KW-1185">Reference proteome</keyword>
<evidence type="ECO:0000256" key="1">
    <source>
        <dbReference type="SAM" id="MobiDB-lite"/>
    </source>
</evidence>
<feature type="compositionally biased region" description="Basic residues" evidence="1">
    <location>
        <begin position="32"/>
        <end position="42"/>
    </location>
</feature>
<accession>A0A9P6PZ83</accession>
<feature type="region of interest" description="Disordered" evidence="1">
    <location>
        <begin position="32"/>
        <end position="61"/>
    </location>
</feature>
<feature type="compositionally biased region" description="Low complexity" evidence="1">
    <location>
        <begin position="1137"/>
        <end position="1171"/>
    </location>
</feature>
<dbReference type="Proteomes" id="UP000726737">
    <property type="component" value="Unassembled WGS sequence"/>
</dbReference>
<evidence type="ECO:0000313" key="2">
    <source>
        <dbReference type="EMBL" id="KAG0255048.1"/>
    </source>
</evidence>
<feature type="region of interest" description="Disordered" evidence="1">
    <location>
        <begin position="1136"/>
        <end position="1179"/>
    </location>
</feature>
<feature type="region of interest" description="Disordered" evidence="1">
    <location>
        <begin position="807"/>
        <end position="828"/>
    </location>
</feature>
<feature type="region of interest" description="Disordered" evidence="1">
    <location>
        <begin position="1001"/>
        <end position="1060"/>
    </location>
</feature>
<feature type="region of interest" description="Disordered" evidence="1">
    <location>
        <begin position="73"/>
        <end position="131"/>
    </location>
</feature>
<feature type="compositionally biased region" description="Low complexity" evidence="1">
    <location>
        <begin position="1040"/>
        <end position="1051"/>
    </location>
</feature>
<name>A0A9P6PZ83_9FUNG</name>
<protein>
    <submittedName>
        <fullName evidence="2">Uncharacterized protein</fullName>
    </submittedName>
</protein>
<feature type="compositionally biased region" description="Low complexity" evidence="1">
    <location>
        <begin position="954"/>
        <end position="965"/>
    </location>
</feature>
<feature type="compositionally biased region" description="Basic and acidic residues" evidence="1">
    <location>
        <begin position="466"/>
        <end position="475"/>
    </location>
</feature>
<feature type="compositionally biased region" description="Low complexity" evidence="1">
    <location>
        <begin position="1221"/>
        <end position="1237"/>
    </location>
</feature>
<evidence type="ECO:0000313" key="3">
    <source>
        <dbReference type="Proteomes" id="UP000726737"/>
    </source>
</evidence>
<feature type="region of interest" description="Disordered" evidence="1">
    <location>
        <begin position="942"/>
        <end position="968"/>
    </location>
</feature>
<reference evidence="2" key="1">
    <citation type="journal article" date="2020" name="Fungal Divers.">
        <title>Resolving the Mortierellaceae phylogeny through synthesis of multi-gene phylogenetics and phylogenomics.</title>
        <authorList>
            <person name="Vandepol N."/>
            <person name="Liber J."/>
            <person name="Desiro A."/>
            <person name="Na H."/>
            <person name="Kennedy M."/>
            <person name="Barry K."/>
            <person name="Grigoriev I.V."/>
            <person name="Miller A.N."/>
            <person name="O'Donnell K."/>
            <person name="Stajich J.E."/>
            <person name="Bonito G."/>
        </authorList>
    </citation>
    <scope>NUCLEOTIDE SEQUENCE</scope>
    <source>
        <strain evidence="2">KOD948</strain>
    </source>
</reference>
<feature type="compositionally biased region" description="Polar residues" evidence="1">
    <location>
        <begin position="693"/>
        <end position="702"/>
    </location>
</feature>
<feature type="compositionally biased region" description="Polar residues" evidence="1">
    <location>
        <begin position="442"/>
        <end position="465"/>
    </location>
</feature>
<feature type="compositionally biased region" description="Polar residues" evidence="1">
    <location>
        <begin position="772"/>
        <end position="781"/>
    </location>
</feature>
<feature type="region of interest" description="Disordered" evidence="1">
    <location>
        <begin position="442"/>
        <end position="475"/>
    </location>
</feature>
<feature type="region of interest" description="Disordered" evidence="1">
    <location>
        <begin position="514"/>
        <end position="537"/>
    </location>
</feature>
<feature type="region of interest" description="Disordered" evidence="1">
    <location>
        <begin position="668"/>
        <end position="707"/>
    </location>
</feature>
<feature type="region of interest" description="Disordered" evidence="1">
    <location>
        <begin position="1217"/>
        <end position="1248"/>
    </location>
</feature>
<proteinExistence type="predicted"/>
<organism evidence="2 3">
    <name type="scientific">Mortierella polycephala</name>
    <dbReference type="NCBI Taxonomy" id="41804"/>
    <lineage>
        <taxon>Eukaryota</taxon>
        <taxon>Fungi</taxon>
        <taxon>Fungi incertae sedis</taxon>
        <taxon>Mucoromycota</taxon>
        <taxon>Mortierellomycotina</taxon>
        <taxon>Mortierellomycetes</taxon>
        <taxon>Mortierellales</taxon>
        <taxon>Mortierellaceae</taxon>
        <taxon>Mortierella</taxon>
    </lineage>
</organism>
<dbReference type="EMBL" id="JAAAJA010000369">
    <property type="protein sequence ID" value="KAG0255048.1"/>
    <property type="molecule type" value="Genomic_DNA"/>
</dbReference>
<feature type="compositionally biased region" description="Low complexity" evidence="1">
    <location>
        <begin position="98"/>
        <end position="109"/>
    </location>
</feature>
<gene>
    <name evidence="2" type="ORF">BG011_005346</name>
</gene>
<feature type="region of interest" description="Disordered" evidence="1">
    <location>
        <begin position="758"/>
        <end position="781"/>
    </location>
</feature>